<evidence type="ECO:0000256" key="1">
    <source>
        <dbReference type="SAM" id="Phobius"/>
    </source>
</evidence>
<protein>
    <submittedName>
        <fullName evidence="2">Uncharacterized protein</fullName>
    </submittedName>
</protein>
<gene>
    <name evidence="2" type="ORF">ILEXP_LOCUS12762</name>
</gene>
<evidence type="ECO:0000313" key="3">
    <source>
        <dbReference type="Proteomes" id="UP001642360"/>
    </source>
</evidence>
<dbReference type="EMBL" id="CAUOFW020001447">
    <property type="protein sequence ID" value="CAK9144976.1"/>
    <property type="molecule type" value="Genomic_DNA"/>
</dbReference>
<comment type="caution">
    <text evidence="2">The sequence shown here is derived from an EMBL/GenBank/DDBJ whole genome shotgun (WGS) entry which is preliminary data.</text>
</comment>
<sequence length="78" mass="8533">MAPEPPLMADHQVKPRSSISGVLVLVRVILVLLLFKFNITVSSQSIIKTLPGFSGDLPVKMETGGLWITQVSQKPTLY</sequence>
<proteinExistence type="predicted"/>
<dbReference type="Proteomes" id="UP001642360">
    <property type="component" value="Unassembled WGS sequence"/>
</dbReference>
<reference evidence="2 3" key="1">
    <citation type="submission" date="2024-02" db="EMBL/GenBank/DDBJ databases">
        <authorList>
            <person name="Vignale AGUSTIN F."/>
            <person name="Sosa J E."/>
            <person name="Modenutti C."/>
        </authorList>
    </citation>
    <scope>NUCLEOTIDE SEQUENCE [LARGE SCALE GENOMIC DNA]</scope>
</reference>
<evidence type="ECO:0000313" key="2">
    <source>
        <dbReference type="EMBL" id="CAK9144976.1"/>
    </source>
</evidence>
<dbReference type="AlphaFoldDB" id="A0ABC8RJ12"/>
<keyword evidence="1" id="KW-0812">Transmembrane</keyword>
<keyword evidence="3" id="KW-1185">Reference proteome</keyword>
<name>A0ABC8RJ12_9AQUA</name>
<organism evidence="2 3">
    <name type="scientific">Ilex paraguariensis</name>
    <name type="common">yerba mate</name>
    <dbReference type="NCBI Taxonomy" id="185542"/>
    <lineage>
        <taxon>Eukaryota</taxon>
        <taxon>Viridiplantae</taxon>
        <taxon>Streptophyta</taxon>
        <taxon>Embryophyta</taxon>
        <taxon>Tracheophyta</taxon>
        <taxon>Spermatophyta</taxon>
        <taxon>Magnoliopsida</taxon>
        <taxon>eudicotyledons</taxon>
        <taxon>Gunneridae</taxon>
        <taxon>Pentapetalae</taxon>
        <taxon>asterids</taxon>
        <taxon>campanulids</taxon>
        <taxon>Aquifoliales</taxon>
        <taxon>Aquifoliaceae</taxon>
        <taxon>Ilex</taxon>
    </lineage>
</organism>
<feature type="transmembrane region" description="Helical" evidence="1">
    <location>
        <begin position="20"/>
        <end position="39"/>
    </location>
</feature>
<keyword evidence="1" id="KW-1133">Transmembrane helix</keyword>
<keyword evidence="1" id="KW-0472">Membrane</keyword>
<accession>A0ABC8RJ12</accession>